<reference evidence="10" key="1">
    <citation type="journal article" date="2020" name="Phytopathology">
        <title>Genome sequence and comparative analysis of Colletotrichum gloeosporioides isolated from Liriodendron leaves.</title>
        <authorList>
            <person name="Fu F.F."/>
            <person name="Hao Z."/>
            <person name="Wang P."/>
            <person name="Lu Y."/>
            <person name="Xue L.J."/>
            <person name="Wei G."/>
            <person name="Tian Y."/>
            <person name="Baishi H."/>
            <person name="Xu H."/>
            <person name="Shi J."/>
            <person name="Cheng T."/>
            <person name="Wang G."/>
            <person name="Yi Y."/>
            <person name="Chen J."/>
        </authorList>
    </citation>
    <scope>NUCLEOTIDE SEQUENCE</scope>
    <source>
        <strain evidence="10">Lc1</strain>
    </source>
</reference>
<dbReference type="EMBL" id="WVTB01000075">
    <property type="protein sequence ID" value="KAF3800446.1"/>
    <property type="molecule type" value="Genomic_DNA"/>
</dbReference>
<dbReference type="InterPro" id="IPR017972">
    <property type="entry name" value="Cyt_P450_CS"/>
</dbReference>
<dbReference type="GO" id="GO:0005506">
    <property type="term" value="F:iron ion binding"/>
    <property type="evidence" value="ECO:0007669"/>
    <property type="project" value="InterPro"/>
</dbReference>
<evidence type="ECO:0000256" key="6">
    <source>
        <dbReference type="PIRSR" id="PIRSR602401-1"/>
    </source>
</evidence>
<dbReference type="AlphaFoldDB" id="A0A8H4CB13"/>
<evidence type="ECO:0000256" key="7">
    <source>
        <dbReference type="RuleBase" id="RU000461"/>
    </source>
</evidence>
<dbReference type="InterPro" id="IPR050364">
    <property type="entry name" value="Cytochrome_P450_fung"/>
</dbReference>
<evidence type="ECO:0000256" key="3">
    <source>
        <dbReference type="ARBA" id="ARBA00023002"/>
    </source>
</evidence>
<sequence>MGGTFADSRVVKMVLGNPTLAILGAVILGIAAFWIRRKGKSTARLPPQPPATPVLGHLPELIRENKTRTWHLRLNEWARTYGPIFGVRSGYIVDYYINSDVMVKEIFDKKSAQTADRPTWIMSSTILNNDFNVLFLKASDPTWKNQRKVINQLVTNVQKADEIIPLLEYETLKFLHENVTDPKGGLAGARLYQAIGRYTYSAFATAFMGMDIPDTDDAVIPFIMEAETQIINTFPGMNVIDLMPSLGKLPMFLKPWERKGRARYRRDLAWAMKRLEAAQDRLAKGDPSLENTFWGSVLKSDDLRGMSCKEEVAILGLSLIVGAADTVKSDDDVDIPGSDDDVSRSPSQGPRRYWQVLRSPVLRAFGTNTYARGNSDRVVGERIPVYDDLKSIPYLRMMMKELWRWRPPVALGHPHITARDLQVGDYCLPKGARLHINAYAISHDPARHEDPERFCPERFKDDETTTMESMNHQDPTKRDHFAFGAGRRGCPGYHVAERSFVITMMRILWTFHVAPAPGTKSTLEFADYAGELPGNPAEDMPVKLTYRSESRKKIVMDVFERETAARPAMMPLNMGEKSVPKPEEYL</sequence>
<keyword evidence="2 6" id="KW-0479">Metal-binding</keyword>
<feature type="binding site" description="axial binding residue" evidence="6">
    <location>
        <position position="490"/>
    </location>
    <ligand>
        <name>heme</name>
        <dbReference type="ChEBI" id="CHEBI:30413"/>
    </ligand>
    <ligandPart>
        <name>Fe</name>
        <dbReference type="ChEBI" id="CHEBI:18248"/>
    </ligandPart>
</feature>
<evidence type="ECO:0000256" key="4">
    <source>
        <dbReference type="ARBA" id="ARBA00023004"/>
    </source>
</evidence>
<keyword evidence="9" id="KW-0472">Membrane</keyword>
<keyword evidence="9" id="KW-0812">Transmembrane</keyword>
<dbReference type="PROSITE" id="PS00086">
    <property type="entry name" value="CYTOCHROME_P450"/>
    <property type="match status" value="1"/>
</dbReference>
<evidence type="ECO:0000256" key="2">
    <source>
        <dbReference type="ARBA" id="ARBA00022723"/>
    </source>
</evidence>
<dbReference type="PRINTS" id="PR00463">
    <property type="entry name" value="EP450I"/>
</dbReference>
<feature type="transmembrane region" description="Helical" evidence="9">
    <location>
        <begin position="15"/>
        <end position="35"/>
    </location>
</feature>
<dbReference type="Gene3D" id="1.10.630.10">
    <property type="entry name" value="Cytochrome P450"/>
    <property type="match status" value="2"/>
</dbReference>
<comment type="cofactor">
    <cofactor evidence="6">
        <name>heme</name>
        <dbReference type="ChEBI" id="CHEBI:30413"/>
    </cofactor>
</comment>
<dbReference type="SUPFAM" id="SSF48264">
    <property type="entry name" value="Cytochrome P450"/>
    <property type="match status" value="1"/>
</dbReference>
<protein>
    <submittedName>
        <fullName evidence="10">Cytochrome P450 monooxygenase patI</fullName>
    </submittedName>
</protein>
<gene>
    <name evidence="10" type="ORF">GCG54_00014245</name>
</gene>
<dbReference type="InterPro" id="IPR002401">
    <property type="entry name" value="Cyt_P450_E_grp-I"/>
</dbReference>
<evidence type="ECO:0000256" key="9">
    <source>
        <dbReference type="SAM" id="Phobius"/>
    </source>
</evidence>
<keyword evidence="9" id="KW-1133">Transmembrane helix</keyword>
<dbReference type="GO" id="GO:0004497">
    <property type="term" value="F:monooxygenase activity"/>
    <property type="evidence" value="ECO:0007669"/>
    <property type="project" value="UniProtKB-KW"/>
</dbReference>
<evidence type="ECO:0000313" key="11">
    <source>
        <dbReference type="Proteomes" id="UP000613401"/>
    </source>
</evidence>
<dbReference type="Proteomes" id="UP000613401">
    <property type="component" value="Unassembled WGS sequence"/>
</dbReference>
<comment type="caution">
    <text evidence="10">The sequence shown here is derived from an EMBL/GenBank/DDBJ whole genome shotgun (WGS) entry which is preliminary data.</text>
</comment>
<evidence type="ECO:0000256" key="8">
    <source>
        <dbReference type="SAM" id="MobiDB-lite"/>
    </source>
</evidence>
<keyword evidence="4 6" id="KW-0408">Iron</keyword>
<dbReference type="PANTHER" id="PTHR46300">
    <property type="entry name" value="P450, PUTATIVE (EUROFUNG)-RELATED-RELATED"/>
    <property type="match status" value="1"/>
</dbReference>
<evidence type="ECO:0000313" key="10">
    <source>
        <dbReference type="EMBL" id="KAF3800446.1"/>
    </source>
</evidence>
<proteinExistence type="inferred from homology"/>
<keyword evidence="6 7" id="KW-0349">Heme</keyword>
<feature type="compositionally biased region" description="Acidic residues" evidence="8">
    <location>
        <begin position="331"/>
        <end position="340"/>
    </location>
</feature>
<keyword evidence="5 7" id="KW-0503">Monooxygenase</keyword>
<accession>A0A8H4CB13</accession>
<evidence type="ECO:0000256" key="1">
    <source>
        <dbReference type="ARBA" id="ARBA00010617"/>
    </source>
</evidence>
<dbReference type="InterPro" id="IPR036396">
    <property type="entry name" value="Cyt_P450_sf"/>
</dbReference>
<dbReference type="GeneID" id="69021359"/>
<dbReference type="GO" id="GO:0020037">
    <property type="term" value="F:heme binding"/>
    <property type="evidence" value="ECO:0007669"/>
    <property type="project" value="InterPro"/>
</dbReference>
<keyword evidence="11" id="KW-1185">Reference proteome</keyword>
<comment type="similarity">
    <text evidence="1 7">Belongs to the cytochrome P450 family.</text>
</comment>
<organism evidence="10 11">
    <name type="scientific">Colletotrichum gloeosporioides</name>
    <name type="common">Anthracnose fungus</name>
    <name type="synonym">Glomerella cingulata</name>
    <dbReference type="NCBI Taxonomy" id="474922"/>
    <lineage>
        <taxon>Eukaryota</taxon>
        <taxon>Fungi</taxon>
        <taxon>Dikarya</taxon>
        <taxon>Ascomycota</taxon>
        <taxon>Pezizomycotina</taxon>
        <taxon>Sordariomycetes</taxon>
        <taxon>Hypocreomycetidae</taxon>
        <taxon>Glomerellales</taxon>
        <taxon>Glomerellaceae</taxon>
        <taxon>Colletotrichum</taxon>
        <taxon>Colletotrichum gloeosporioides species complex</taxon>
    </lineage>
</organism>
<dbReference type="InterPro" id="IPR001128">
    <property type="entry name" value="Cyt_P450"/>
</dbReference>
<reference evidence="10" key="2">
    <citation type="submission" date="2020-03" db="EMBL/GenBank/DDBJ databases">
        <authorList>
            <person name="Fu F.-F."/>
            <person name="Chen J."/>
        </authorList>
    </citation>
    <scope>NUCLEOTIDE SEQUENCE</scope>
    <source>
        <strain evidence="10">Lc1</strain>
    </source>
</reference>
<dbReference type="PANTHER" id="PTHR46300:SF2">
    <property type="entry name" value="CYTOCHROME P450 MONOOXYGENASE ALNH-RELATED"/>
    <property type="match status" value="1"/>
</dbReference>
<evidence type="ECO:0000256" key="5">
    <source>
        <dbReference type="ARBA" id="ARBA00023033"/>
    </source>
</evidence>
<dbReference type="RefSeq" id="XP_045259605.1">
    <property type="nucleotide sequence ID" value="XM_045414084.1"/>
</dbReference>
<dbReference type="GO" id="GO:0016705">
    <property type="term" value="F:oxidoreductase activity, acting on paired donors, with incorporation or reduction of molecular oxygen"/>
    <property type="evidence" value="ECO:0007669"/>
    <property type="project" value="InterPro"/>
</dbReference>
<dbReference type="Pfam" id="PF00067">
    <property type="entry name" value="p450"/>
    <property type="match status" value="2"/>
</dbReference>
<feature type="region of interest" description="Disordered" evidence="8">
    <location>
        <begin position="331"/>
        <end position="350"/>
    </location>
</feature>
<keyword evidence="3 7" id="KW-0560">Oxidoreductase</keyword>
<name>A0A8H4CB13_COLGL</name>